<comment type="caution">
    <text evidence="1">The sequence shown here is derived from an EMBL/GenBank/DDBJ whole genome shotgun (WGS) entry which is preliminary data.</text>
</comment>
<evidence type="ECO:0000313" key="1">
    <source>
        <dbReference type="EMBL" id="TGE08470.1"/>
    </source>
</evidence>
<proteinExistence type="predicted"/>
<organism evidence="1 2">
    <name type="scientific">Hymenobacter fodinae</name>
    <dbReference type="NCBI Taxonomy" id="2510796"/>
    <lineage>
        <taxon>Bacteria</taxon>
        <taxon>Pseudomonadati</taxon>
        <taxon>Bacteroidota</taxon>
        <taxon>Cytophagia</taxon>
        <taxon>Cytophagales</taxon>
        <taxon>Hymenobacteraceae</taxon>
        <taxon>Hymenobacter</taxon>
    </lineage>
</organism>
<name>A0A4Z0P905_9BACT</name>
<dbReference type="PROSITE" id="PS51257">
    <property type="entry name" value="PROKAR_LIPOPROTEIN"/>
    <property type="match status" value="1"/>
</dbReference>
<dbReference type="AlphaFoldDB" id="A0A4Z0P905"/>
<evidence type="ECO:0000313" key="2">
    <source>
        <dbReference type="Proteomes" id="UP000298337"/>
    </source>
</evidence>
<dbReference type="EMBL" id="SRLA01000002">
    <property type="protein sequence ID" value="TGE08470.1"/>
    <property type="molecule type" value="Genomic_DNA"/>
</dbReference>
<dbReference type="RefSeq" id="WP_135434381.1">
    <property type="nucleotide sequence ID" value="NZ_SRLA01000002.1"/>
</dbReference>
<dbReference type="Proteomes" id="UP000298337">
    <property type="component" value="Unassembled WGS sequence"/>
</dbReference>
<protein>
    <submittedName>
        <fullName evidence="1">Uncharacterized protein</fullName>
    </submittedName>
</protein>
<sequence>MYSLKQLVRYAALLALPVLGSCEKGLDTIICEDGSTTPTTIPDSIQALTRQLGAQSQLFTYDPTRQNQFTGLKGTVITIPANAFVRQGGGPVTGPVELEVREVFSKADMVLTGTPTSSFGQLLESAGEVYLQPAKDSSLRLAPQASLQFQTQNPPNLVSPDSMRLFSGSGPVCFNWAPVFDQGSSIRQSGNGFRVTISSTVFNSSIGWFNCDRFYGVSNPVSVTVDVQGSNIDPANNTMVFVVFKELNGSLRACEFKAPNTFTTGGVPSGSAVAVAVIRTLNGKLYYGRQDGTVTANQRFSPTMREVTPDEIRVDLNTL</sequence>
<reference evidence="1 2" key="1">
    <citation type="submission" date="2019-04" db="EMBL/GenBank/DDBJ databases">
        <authorList>
            <person name="Feng G."/>
            <person name="Zhang J."/>
            <person name="Zhu H."/>
        </authorList>
    </citation>
    <scope>NUCLEOTIDE SEQUENCE [LARGE SCALE GENOMIC DNA]</scope>
    <source>
        <strain evidence="1 2">92R-1</strain>
    </source>
</reference>
<keyword evidence="2" id="KW-1185">Reference proteome</keyword>
<dbReference type="OrthoDB" id="1488726at2"/>
<accession>A0A4Z0P905</accession>
<gene>
    <name evidence="1" type="ORF">EU556_12220</name>
</gene>